<accession>A0A157RLB4</accession>
<dbReference type="RefSeq" id="WP_063492408.1">
    <property type="nucleotide sequence ID" value="NZ_CP016340.1"/>
</dbReference>
<dbReference type="OrthoDB" id="363355at2"/>
<feature type="domain" description="Tape measure protein N-terminal" evidence="2">
    <location>
        <begin position="90"/>
        <end position="280"/>
    </location>
</feature>
<dbReference type="PATRIC" id="fig|123899.6.peg.3869"/>
<evidence type="ECO:0000259" key="2">
    <source>
        <dbReference type="Pfam" id="PF20155"/>
    </source>
</evidence>
<reference evidence="3 4" key="1">
    <citation type="submission" date="2016-04" db="EMBL/GenBank/DDBJ databases">
        <authorList>
            <consortium name="Pathogen Informatics"/>
        </authorList>
    </citation>
    <scope>NUCLEOTIDE SEQUENCE [LARGE SCALE GENOMIC DNA]</scope>
    <source>
        <strain evidence="3 4">H044680328</strain>
    </source>
</reference>
<name>A0A157RLB4_9BORD</name>
<dbReference type="EMBL" id="LT546645">
    <property type="protein sequence ID" value="SAI73841.1"/>
    <property type="molecule type" value="Genomic_DNA"/>
</dbReference>
<dbReference type="Proteomes" id="UP000076825">
    <property type="component" value="Chromosome 1"/>
</dbReference>
<dbReference type="STRING" id="123899.SAMEA3906487_03870"/>
<organism evidence="3 4">
    <name type="scientific">Bordetella trematum</name>
    <dbReference type="NCBI Taxonomy" id="123899"/>
    <lineage>
        <taxon>Bacteria</taxon>
        <taxon>Pseudomonadati</taxon>
        <taxon>Pseudomonadota</taxon>
        <taxon>Betaproteobacteria</taxon>
        <taxon>Burkholderiales</taxon>
        <taxon>Alcaligenaceae</taxon>
        <taxon>Bordetella</taxon>
    </lineage>
</organism>
<sequence>MSENVGTIYYTVEADTAKLLDSIKPADSSLDSLGKTFGRTDKAANAAEFQLTKTAAAVKSLGRESSGASSALGGLGKVLGGLLTLQGVNSLIQMADGYNAMAERVRMATASHEEYEMVQQRLLATANTTYRAMSEAQEVYIQTADSIRAMGYSTSQALDITDSLSYSFVKNATAADRAQSTIRAYDLALNKGKVDAIGWLTIVGAIPTVVGDIATAMGKTEAEIRKMGASGEISARMLNEGLLRSVGANKAAAEGMATTVADAFTKLRNNLAAYVGEANQATGATGILSSAIEGVAENIDLIAKGLMAAGAGALALYIARAGQAALSSVAASAAARKAASAALVEAQARVSATQAALAQAQANAALGGSYTHLTAAQAANAAATAALTTAQRAAATASAGLLSVLGGPAGIIGMVASVAAGMYLFSDSSDQATASLEGMDGTLGSVKEKMKELGEAQRQVMMDKAESSLADELKKLDKAFDKLARGSLADGTRAVAAWRAANSNAIEELIGQAKRGEISYKDLDASLLGMVRTYAQANGRSEEWVSQMTGMIATTAQAARGTEEARAKADKLRQAHDELAAASRNAAAAQGELNDAFDNTDAQAYLNKLRERQAAIEDGNSAVKQAERFIKSLTTASPEMISQIRAQAQATDAAQAAQARLKGGVSAASKAVSEQKSAAAENIKAIDKLAESLMYAGLEGEALAVAQAKSSLNQYATPEQIAAVEGLAKAMHQAAEAKANLEALKQVDPFAGEKARFDSELAQLRKLNQAKAIEDQRYLDLKAQAERKHGDAMFALQEENFRAQSTWNNSLMSSLDAMGAAGAQVISGLAVGMTSGAQAAQMLGQAVLNEVVSSYVKLGIAQVKAWVMGKAAQASAAAGYVASVSGQVAANTALAAQAAFASTAAIPIVGPAMAPSVAAASGAAAASLGAPAVAAASATLAGGRQYGGPVGAGKMYRINETGKPEILNTASGKQYLLPNTRGEVVSNKDATRAGPASAGGVVVQLFENPDRGGQVESYRGADGEEVIALFVADIRGGGRASQAIEGTYGLTRRGM</sequence>
<dbReference type="AlphaFoldDB" id="A0A157RLB4"/>
<dbReference type="InterPro" id="IPR013491">
    <property type="entry name" value="Tape_meas_N"/>
</dbReference>
<dbReference type="Pfam" id="PF20155">
    <property type="entry name" value="TMP_3"/>
    <property type="match status" value="1"/>
</dbReference>
<feature type="coiled-coil region" evidence="1">
    <location>
        <begin position="562"/>
        <end position="599"/>
    </location>
</feature>
<dbReference type="NCBIfam" id="TIGR02675">
    <property type="entry name" value="tape_meas_nterm"/>
    <property type="match status" value="1"/>
</dbReference>
<dbReference type="GeneID" id="56588899"/>
<evidence type="ECO:0000313" key="4">
    <source>
        <dbReference type="Proteomes" id="UP000076825"/>
    </source>
</evidence>
<keyword evidence="4" id="KW-1185">Reference proteome</keyword>
<evidence type="ECO:0000256" key="1">
    <source>
        <dbReference type="SAM" id="Coils"/>
    </source>
</evidence>
<proteinExistence type="predicted"/>
<evidence type="ECO:0000313" key="3">
    <source>
        <dbReference type="EMBL" id="SAI73841.1"/>
    </source>
</evidence>
<gene>
    <name evidence="3" type="ORF">SAMEA3906487_03870</name>
</gene>
<protein>
    <submittedName>
        <fullName evidence="3">Phage-related minor tail protein</fullName>
    </submittedName>
</protein>
<dbReference type="KEGG" id="btrm:SAMEA390648703870"/>
<keyword evidence="1" id="KW-0175">Coiled coil</keyword>